<name>A0A368NRJ7_9GAMM</name>
<evidence type="ECO:0000313" key="3">
    <source>
        <dbReference type="Proteomes" id="UP000252558"/>
    </source>
</evidence>
<dbReference type="AlphaFoldDB" id="A0A368NRJ7"/>
<feature type="signal peptide" evidence="1">
    <location>
        <begin position="1"/>
        <end position="20"/>
    </location>
</feature>
<protein>
    <submittedName>
        <fullName evidence="2">Uncharacterized protein</fullName>
    </submittedName>
</protein>
<evidence type="ECO:0000256" key="1">
    <source>
        <dbReference type="SAM" id="SignalP"/>
    </source>
</evidence>
<organism evidence="2 3">
    <name type="scientific">Corallincola holothuriorum</name>
    <dbReference type="NCBI Taxonomy" id="2282215"/>
    <lineage>
        <taxon>Bacteria</taxon>
        <taxon>Pseudomonadati</taxon>
        <taxon>Pseudomonadota</taxon>
        <taxon>Gammaproteobacteria</taxon>
        <taxon>Alteromonadales</taxon>
        <taxon>Psychromonadaceae</taxon>
        <taxon>Corallincola</taxon>
    </lineage>
</organism>
<dbReference type="OrthoDB" id="6213650at2"/>
<comment type="caution">
    <text evidence="2">The sequence shown here is derived from an EMBL/GenBank/DDBJ whole genome shotgun (WGS) entry which is preliminary data.</text>
</comment>
<sequence>MRRLVTLSFLMSLLVGTAVADTLRLKDGRVIEGTMVARDQNMVTFNVNGQDQWFPTEQVAGIDFGDAAPTAQAPAAQAPAAPAPAPQASAPAEVAAGTQLTVRLSDTLDTRKTGKGQRFTAVLEADLVASNGSVIAPRGSQVYGRVIEADSSGRLAGKPSIVLELTEVMVNNQMKPIVTGQLQASGDSAGRNTVGRTARGAVIGGLIDGGDGAKTGAKVGLGASVLFGKNHIEIPSGTLLDFRLRTPFFG</sequence>
<keyword evidence="3" id="KW-1185">Reference proteome</keyword>
<evidence type="ECO:0000313" key="2">
    <source>
        <dbReference type="EMBL" id="RCU51881.1"/>
    </source>
</evidence>
<dbReference type="Proteomes" id="UP000252558">
    <property type="component" value="Unassembled WGS sequence"/>
</dbReference>
<keyword evidence="1" id="KW-0732">Signal</keyword>
<reference evidence="2 3" key="1">
    <citation type="submission" date="2018-07" db="EMBL/GenBank/DDBJ databases">
        <title>Corallincola holothuriorum sp. nov., a new facultative anaerobe isolated from sea cucumber Apostichopus japonicus.</title>
        <authorList>
            <person name="Xia H."/>
        </authorList>
    </citation>
    <scope>NUCLEOTIDE SEQUENCE [LARGE SCALE GENOMIC DNA]</scope>
    <source>
        <strain evidence="2 3">C4</strain>
    </source>
</reference>
<dbReference type="EMBL" id="QPID01000002">
    <property type="protein sequence ID" value="RCU51881.1"/>
    <property type="molecule type" value="Genomic_DNA"/>
</dbReference>
<dbReference type="RefSeq" id="WP_114337310.1">
    <property type="nucleotide sequence ID" value="NZ_QPID01000002.1"/>
</dbReference>
<proteinExistence type="predicted"/>
<gene>
    <name evidence="2" type="ORF">DU002_05270</name>
</gene>
<accession>A0A368NRJ7</accession>
<feature type="chain" id="PRO_5016562409" evidence="1">
    <location>
        <begin position="21"/>
        <end position="250"/>
    </location>
</feature>